<dbReference type="PANTHER" id="PTHR13833:SF71">
    <property type="entry name" value="NHL DOMAIN-CONTAINING PROTEIN"/>
    <property type="match status" value="1"/>
</dbReference>
<proteinExistence type="predicted"/>
<feature type="signal peptide" evidence="3">
    <location>
        <begin position="1"/>
        <end position="27"/>
    </location>
</feature>
<evidence type="ECO:0000256" key="2">
    <source>
        <dbReference type="PROSITE-ProRule" id="PRU00504"/>
    </source>
</evidence>
<reference evidence="5 6" key="1">
    <citation type="submission" date="2018-10" db="EMBL/GenBank/DDBJ databases">
        <title>Cohnella sp. M2MS4P-1, whole genome shotgun sequence.</title>
        <authorList>
            <person name="Tuo L."/>
        </authorList>
    </citation>
    <scope>NUCLEOTIDE SEQUENCE [LARGE SCALE GENOMIC DNA]</scope>
    <source>
        <strain evidence="5 6">M2MS4P-1</strain>
    </source>
</reference>
<dbReference type="Pfam" id="PF07833">
    <property type="entry name" value="Cu_amine_oxidN1"/>
    <property type="match status" value="1"/>
</dbReference>
<dbReference type="Gene3D" id="3.30.457.10">
    <property type="entry name" value="Copper amine oxidase-like, N-terminal domain"/>
    <property type="match status" value="1"/>
</dbReference>
<evidence type="ECO:0000313" key="5">
    <source>
        <dbReference type="EMBL" id="RKP54318.1"/>
    </source>
</evidence>
<evidence type="ECO:0000259" key="4">
    <source>
        <dbReference type="Pfam" id="PF07833"/>
    </source>
</evidence>
<dbReference type="InterPro" id="IPR012854">
    <property type="entry name" value="Cu_amine_oxidase-like_N"/>
</dbReference>
<feature type="repeat" description="NHL" evidence="2">
    <location>
        <begin position="125"/>
        <end position="155"/>
    </location>
</feature>
<dbReference type="InterPro" id="IPR036582">
    <property type="entry name" value="Mao_N_sf"/>
</dbReference>
<feature type="repeat" description="NHL" evidence="2">
    <location>
        <begin position="363"/>
        <end position="394"/>
    </location>
</feature>
<dbReference type="AlphaFoldDB" id="A0A494XUS7"/>
<feature type="repeat" description="NHL" evidence="2">
    <location>
        <begin position="179"/>
        <end position="209"/>
    </location>
</feature>
<dbReference type="PANTHER" id="PTHR13833">
    <property type="match status" value="1"/>
</dbReference>
<dbReference type="InterPro" id="IPR001258">
    <property type="entry name" value="NHL_repeat"/>
</dbReference>
<evidence type="ECO:0000256" key="1">
    <source>
        <dbReference type="ARBA" id="ARBA00022737"/>
    </source>
</evidence>
<comment type="caution">
    <text evidence="5">The sequence shown here is derived from an EMBL/GenBank/DDBJ whole genome shotgun (WGS) entry which is preliminary data.</text>
</comment>
<dbReference type="CDD" id="cd14953">
    <property type="entry name" value="NHL_like_1"/>
    <property type="match status" value="1"/>
</dbReference>
<dbReference type="Proteomes" id="UP000282076">
    <property type="component" value="Unassembled WGS sequence"/>
</dbReference>
<name>A0A494XUS7_9BACL</name>
<evidence type="ECO:0000256" key="3">
    <source>
        <dbReference type="SAM" id="SignalP"/>
    </source>
</evidence>
<evidence type="ECO:0000313" key="6">
    <source>
        <dbReference type="Proteomes" id="UP000282076"/>
    </source>
</evidence>
<dbReference type="PROSITE" id="PS51125">
    <property type="entry name" value="NHL"/>
    <property type="match status" value="4"/>
</dbReference>
<dbReference type="InterPro" id="IPR011042">
    <property type="entry name" value="6-blade_b-propeller_TolB-like"/>
</dbReference>
<gene>
    <name evidence="5" type="ORF">D7Z26_13220</name>
</gene>
<protein>
    <submittedName>
        <fullName evidence="5">Copper amine oxidase</fullName>
    </submittedName>
</protein>
<keyword evidence="1" id="KW-0677">Repeat</keyword>
<accession>A0A494XUS7</accession>
<dbReference type="Pfam" id="PF01436">
    <property type="entry name" value="NHL"/>
    <property type="match status" value="5"/>
</dbReference>
<dbReference type="SUPFAM" id="SSF55383">
    <property type="entry name" value="Copper amine oxidase, domain N"/>
    <property type="match status" value="1"/>
</dbReference>
<dbReference type="OrthoDB" id="9799230at2"/>
<feature type="domain" description="Copper amine oxidase-like N-terminal" evidence="4">
    <location>
        <begin position="410"/>
        <end position="520"/>
    </location>
</feature>
<feature type="chain" id="PRO_5019748281" evidence="3">
    <location>
        <begin position="28"/>
        <end position="526"/>
    </location>
</feature>
<feature type="repeat" description="NHL" evidence="2">
    <location>
        <begin position="239"/>
        <end position="270"/>
    </location>
</feature>
<organism evidence="5 6">
    <name type="scientific">Cohnella endophytica</name>
    <dbReference type="NCBI Taxonomy" id="2419778"/>
    <lineage>
        <taxon>Bacteria</taxon>
        <taxon>Bacillati</taxon>
        <taxon>Bacillota</taxon>
        <taxon>Bacilli</taxon>
        <taxon>Bacillales</taxon>
        <taxon>Paenibacillaceae</taxon>
        <taxon>Cohnella</taxon>
    </lineage>
</organism>
<dbReference type="EMBL" id="RBZM01000005">
    <property type="protein sequence ID" value="RKP54318.1"/>
    <property type="molecule type" value="Genomic_DNA"/>
</dbReference>
<dbReference type="Gene3D" id="2.120.10.30">
    <property type="entry name" value="TolB, C-terminal domain"/>
    <property type="match status" value="4"/>
</dbReference>
<sequence length="526" mass="55362">MNRIRNKILIGTMISVMAFSAPSFASAAANTDWTQSSRLYEVRTLTGKSDVGHANGTLGQATFYHPRSVVALPDGKLLVSDSSNHFIRTISVDSVSAYAGLNLGEDESNQPIGAYNDDVLTQAAFDTPSGLAIDGQGNVYVADTNNNAIRKIAKDGKVTTLAGNGLLGSDDGVGSKATFNAPSDVAVDGKGNVYVADTLNNVIRKIAPDGTVSTLTAASTRVVEYFPGAVDETGDYLDGSISAAKFNEPSGLAIDPKGNLYVSDRGNQRIRYIDFAAGVVTTVAGGGQIGKQDPYVLGDYADGTTAQARFNAPEGLTLTSDGSLIVADSLNHAIRIVKDGKVSTLAGVPTEFGKADGVAGSAQFNHPTDVAVLADGRLVVVDEYGNKVRVLQKYAKPANLPTDKSIKVLFNGSLVKSDVPAQQKSNAVLLPLSAVGQALGYKVSYDSKTKAAVLTKGDVVYSIGQDTKSVTKTVNGKSEQLVLNASTLTVNNRLFIPVRFFVTENNLDIQWDASAQTVVIRDKVFH</sequence>
<keyword evidence="6" id="KW-1185">Reference proteome</keyword>
<dbReference type="RefSeq" id="WP_120977424.1">
    <property type="nucleotide sequence ID" value="NZ_RBZM01000005.1"/>
</dbReference>
<dbReference type="SUPFAM" id="SSF101898">
    <property type="entry name" value="NHL repeat"/>
    <property type="match status" value="1"/>
</dbReference>
<keyword evidence="3" id="KW-0732">Signal</keyword>